<evidence type="ECO:0000313" key="2">
    <source>
        <dbReference type="Proteomes" id="UP000681341"/>
    </source>
</evidence>
<sequence length="209" mass="23139">MNNDNPVQTPPERDFDQSTAWSRMEEAAAEAIADLPDFPGFETRKLLELSCTRNGQADEEYTQFELTYTFSAEDSATDLVHEDYVNLLREQWTEAGYDIRRDEAFGEPAFYELDVTRPDGINYWFRAINYVSLTVQSGCVKTAPASECPPPLGGVTPENDIAGRRACGENYDEPTAEADAIAPFEGSQAAVIPFSAGAERRDRFGPSSA</sequence>
<dbReference type="Proteomes" id="UP000681341">
    <property type="component" value="Unassembled WGS sequence"/>
</dbReference>
<name>A0ABS3U2Y1_9ACTN</name>
<dbReference type="RefSeq" id="WP_208496009.1">
    <property type="nucleotide sequence ID" value="NZ_JAGFNP010000004.1"/>
</dbReference>
<dbReference type="EMBL" id="JAGFNP010000004">
    <property type="protein sequence ID" value="MBO3733129.1"/>
    <property type="molecule type" value="Genomic_DNA"/>
</dbReference>
<protein>
    <submittedName>
        <fullName evidence="1">Uncharacterized protein</fullName>
    </submittedName>
</protein>
<evidence type="ECO:0000313" key="1">
    <source>
        <dbReference type="EMBL" id="MBO3733129.1"/>
    </source>
</evidence>
<accession>A0ABS3U2Y1</accession>
<reference evidence="1 2" key="1">
    <citation type="submission" date="2021-03" db="EMBL/GenBank/DDBJ databases">
        <title>Glycomyces sp. nov., a novel actinomycete isolated from soil.</title>
        <authorList>
            <person name="Yang X."/>
            <person name="Xu X."/>
        </authorList>
    </citation>
    <scope>NUCLEOTIDE SEQUENCE [LARGE SCALE GENOMIC DNA]</scope>
    <source>
        <strain evidence="1 2">NEAU-S30</strain>
    </source>
</reference>
<comment type="caution">
    <text evidence="1">The sequence shown here is derived from an EMBL/GenBank/DDBJ whole genome shotgun (WGS) entry which is preliminary data.</text>
</comment>
<keyword evidence="2" id="KW-1185">Reference proteome</keyword>
<gene>
    <name evidence="1" type="ORF">J5V16_09870</name>
</gene>
<organism evidence="1 2">
    <name type="scientific">Glycomyces niveus</name>
    <dbReference type="NCBI Taxonomy" id="2820287"/>
    <lineage>
        <taxon>Bacteria</taxon>
        <taxon>Bacillati</taxon>
        <taxon>Actinomycetota</taxon>
        <taxon>Actinomycetes</taxon>
        <taxon>Glycomycetales</taxon>
        <taxon>Glycomycetaceae</taxon>
        <taxon>Glycomyces</taxon>
    </lineage>
</organism>
<proteinExistence type="predicted"/>